<organism evidence="8 9">
    <name type="scientific">Candidatus Shapirobacteria bacterium CG08_land_8_20_14_0_20_39_18</name>
    <dbReference type="NCBI Taxonomy" id="1974883"/>
    <lineage>
        <taxon>Bacteria</taxon>
        <taxon>Candidatus Shapironibacteriota</taxon>
    </lineage>
</organism>
<evidence type="ECO:0000256" key="1">
    <source>
        <dbReference type="ARBA" id="ARBA00004496"/>
    </source>
</evidence>
<proteinExistence type="inferred from homology"/>
<dbReference type="NCBIfam" id="NF001453">
    <property type="entry name" value="PRK00312.1"/>
    <property type="match status" value="1"/>
</dbReference>
<evidence type="ECO:0000313" key="8">
    <source>
        <dbReference type="EMBL" id="PIU03404.1"/>
    </source>
</evidence>
<keyword evidence="3 7" id="KW-0963">Cytoplasm</keyword>
<evidence type="ECO:0000256" key="4">
    <source>
        <dbReference type="ARBA" id="ARBA00022603"/>
    </source>
</evidence>
<comment type="subcellular location">
    <subcellularLocation>
        <location evidence="1 7">Cytoplasm</location>
    </subcellularLocation>
</comment>
<evidence type="ECO:0000313" key="9">
    <source>
        <dbReference type="Proteomes" id="UP000228996"/>
    </source>
</evidence>
<dbReference type="SUPFAM" id="SSF53335">
    <property type="entry name" value="S-adenosyl-L-methionine-dependent methyltransferases"/>
    <property type="match status" value="1"/>
</dbReference>
<evidence type="ECO:0000256" key="7">
    <source>
        <dbReference type="HAMAP-Rule" id="MF_00090"/>
    </source>
</evidence>
<dbReference type="AlphaFoldDB" id="A0A2M6XCL0"/>
<dbReference type="GO" id="GO:0005737">
    <property type="term" value="C:cytoplasm"/>
    <property type="evidence" value="ECO:0007669"/>
    <property type="project" value="UniProtKB-SubCell"/>
</dbReference>
<comment type="function">
    <text evidence="7">Catalyzes the methyl esterification of L-isoaspartyl residues in peptides and proteins that result from spontaneous decomposition of normal L-aspartyl and L-asparaginyl residues. It plays a role in the repair and/or degradation of damaged proteins.</text>
</comment>
<reference evidence="9" key="1">
    <citation type="submission" date="2017-09" db="EMBL/GenBank/DDBJ databases">
        <title>Depth-based differentiation of microbial function through sediment-hosted aquifers and enrichment of novel symbionts in the deep terrestrial subsurface.</title>
        <authorList>
            <person name="Probst A.J."/>
            <person name="Ladd B."/>
            <person name="Jarett J.K."/>
            <person name="Geller-Mcgrath D.E."/>
            <person name="Sieber C.M.K."/>
            <person name="Emerson J.B."/>
            <person name="Anantharaman K."/>
            <person name="Thomas B.C."/>
            <person name="Malmstrom R."/>
            <person name="Stieglmeier M."/>
            <person name="Klingl A."/>
            <person name="Woyke T."/>
            <person name="Ryan C.M."/>
            <person name="Banfield J.F."/>
        </authorList>
    </citation>
    <scope>NUCLEOTIDE SEQUENCE [LARGE SCALE GENOMIC DNA]</scope>
</reference>
<accession>A0A2M6XCL0</accession>
<dbReference type="CDD" id="cd02440">
    <property type="entry name" value="AdoMet_MTases"/>
    <property type="match status" value="1"/>
</dbReference>
<gene>
    <name evidence="7" type="primary">pcm</name>
    <name evidence="8" type="ORF">COT44_03095</name>
</gene>
<dbReference type="Gene3D" id="3.40.50.150">
    <property type="entry name" value="Vaccinia Virus protein VP39"/>
    <property type="match status" value="1"/>
</dbReference>
<dbReference type="GO" id="GO:0030091">
    <property type="term" value="P:protein repair"/>
    <property type="evidence" value="ECO:0007669"/>
    <property type="project" value="UniProtKB-UniRule"/>
</dbReference>
<name>A0A2M6XCL0_9BACT</name>
<dbReference type="GO" id="GO:0004719">
    <property type="term" value="F:protein-L-isoaspartate (D-aspartate) O-methyltransferase activity"/>
    <property type="evidence" value="ECO:0007669"/>
    <property type="project" value="UniProtKB-UniRule"/>
</dbReference>
<keyword evidence="6 7" id="KW-0949">S-adenosyl-L-methionine</keyword>
<dbReference type="Pfam" id="PF01135">
    <property type="entry name" value="PCMT"/>
    <property type="match status" value="1"/>
</dbReference>
<keyword evidence="4 7" id="KW-0489">Methyltransferase</keyword>
<dbReference type="InterPro" id="IPR029063">
    <property type="entry name" value="SAM-dependent_MTases_sf"/>
</dbReference>
<dbReference type="PANTHER" id="PTHR11579">
    <property type="entry name" value="PROTEIN-L-ISOASPARTATE O-METHYLTRANSFERASE"/>
    <property type="match status" value="1"/>
</dbReference>
<sequence length="223" mass="24697">MVKTEEQLREEQKIFVKKCIKLAVKDKRIIEAFRKIPRHLFVPDEYRSESYLDVPLLIGHGQTISQPSLVALMIEKLKLKGGGKVLEIGTGSGFQTAILAKLAKEIYSIETIEDLAKKAKEVLVRFGCDNVTIIIGDGSKGLPEKQPFDGIIVSAVADSVPQELMDQLKEGGRLVIPVKESVFGQMLKVGLKRKGVVVFEDIEPVTFVPLIEEKELKSNPEGS</sequence>
<evidence type="ECO:0000256" key="3">
    <source>
        <dbReference type="ARBA" id="ARBA00022490"/>
    </source>
</evidence>
<dbReference type="HAMAP" id="MF_00090">
    <property type="entry name" value="PIMT"/>
    <property type="match status" value="1"/>
</dbReference>
<dbReference type="EMBL" id="PEYO01000017">
    <property type="protein sequence ID" value="PIU03404.1"/>
    <property type="molecule type" value="Genomic_DNA"/>
</dbReference>
<dbReference type="Proteomes" id="UP000228996">
    <property type="component" value="Unassembled WGS sequence"/>
</dbReference>
<dbReference type="FunFam" id="3.40.50.150:FF:000010">
    <property type="entry name" value="Protein-L-isoaspartate O-methyltransferase"/>
    <property type="match status" value="1"/>
</dbReference>
<feature type="active site" evidence="7">
    <location>
        <position position="65"/>
    </location>
</feature>
<comment type="catalytic activity">
    <reaction evidence="7">
        <text>[protein]-L-isoaspartate + S-adenosyl-L-methionine = [protein]-L-isoaspartate alpha-methyl ester + S-adenosyl-L-homocysteine</text>
        <dbReference type="Rhea" id="RHEA:12705"/>
        <dbReference type="Rhea" id="RHEA-COMP:12143"/>
        <dbReference type="Rhea" id="RHEA-COMP:12144"/>
        <dbReference type="ChEBI" id="CHEBI:57856"/>
        <dbReference type="ChEBI" id="CHEBI:59789"/>
        <dbReference type="ChEBI" id="CHEBI:90596"/>
        <dbReference type="ChEBI" id="CHEBI:90598"/>
        <dbReference type="EC" id="2.1.1.77"/>
    </reaction>
</comment>
<protein>
    <recommendedName>
        <fullName evidence="7">Protein-L-isoaspartate O-methyltransferase</fullName>
        <ecNumber evidence="7">2.1.1.77</ecNumber>
    </recommendedName>
    <alternativeName>
        <fullName evidence="7">L-isoaspartyl protein carboxyl methyltransferase</fullName>
    </alternativeName>
    <alternativeName>
        <fullName evidence="7">Protein L-isoaspartyl methyltransferase</fullName>
    </alternativeName>
    <alternativeName>
        <fullName evidence="7">Protein-beta-aspartate methyltransferase</fullName>
        <shortName evidence="7">PIMT</shortName>
    </alternativeName>
</protein>
<dbReference type="NCBIfam" id="TIGR00080">
    <property type="entry name" value="pimt"/>
    <property type="match status" value="1"/>
</dbReference>
<dbReference type="InterPro" id="IPR000682">
    <property type="entry name" value="PCMT"/>
</dbReference>
<dbReference type="GO" id="GO:0032259">
    <property type="term" value="P:methylation"/>
    <property type="evidence" value="ECO:0007669"/>
    <property type="project" value="UniProtKB-KW"/>
</dbReference>
<keyword evidence="5 7" id="KW-0808">Transferase</keyword>
<dbReference type="PANTHER" id="PTHR11579:SF0">
    <property type="entry name" value="PROTEIN-L-ISOASPARTATE(D-ASPARTATE) O-METHYLTRANSFERASE"/>
    <property type="match status" value="1"/>
</dbReference>
<evidence type="ECO:0000256" key="2">
    <source>
        <dbReference type="ARBA" id="ARBA00005369"/>
    </source>
</evidence>
<evidence type="ECO:0000256" key="5">
    <source>
        <dbReference type="ARBA" id="ARBA00022679"/>
    </source>
</evidence>
<comment type="caution">
    <text evidence="8">The sequence shown here is derived from an EMBL/GenBank/DDBJ whole genome shotgun (WGS) entry which is preliminary data.</text>
</comment>
<comment type="similarity">
    <text evidence="2 7">Belongs to the methyltransferase superfamily. L-isoaspartyl/D-aspartyl protein methyltransferase family.</text>
</comment>
<dbReference type="EC" id="2.1.1.77" evidence="7"/>
<evidence type="ECO:0000256" key="6">
    <source>
        <dbReference type="ARBA" id="ARBA00022691"/>
    </source>
</evidence>